<evidence type="ECO:0000313" key="14">
    <source>
        <dbReference type="Ensembl" id="ENSCHIP00010042206.1"/>
    </source>
</evidence>
<dbReference type="InterPro" id="IPR019734">
    <property type="entry name" value="TPR_rpt"/>
</dbReference>
<evidence type="ECO:0000256" key="4">
    <source>
        <dbReference type="ARBA" id="ARBA00022701"/>
    </source>
</evidence>
<dbReference type="GO" id="GO:0019894">
    <property type="term" value="F:kinesin binding"/>
    <property type="evidence" value="ECO:0007669"/>
    <property type="project" value="TreeGrafter"/>
</dbReference>
<feature type="compositionally biased region" description="Low complexity" evidence="13">
    <location>
        <begin position="518"/>
        <end position="528"/>
    </location>
</feature>
<comment type="subcellular location">
    <subcellularLocation>
        <location evidence="1 11">Cytoplasm</location>
        <location evidence="1 11">Cytoskeleton</location>
    </subcellularLocation>
</comment>
<reference evidence="14" key="1">
    <citation type="submission" date="2019-03" db="EMBL/GenBank/DDBJ databases">
        <title>Genome sequencing and reference-guided assembly of Black Bengal Goat (Capra hircus).</title>
        <authorList>
            <person name="Siddiki A.Z."/>
            <person name="Baten A."/>
            <person name="Billah M."/>
            <person name="Alam M.A.U."/>
            <person name="Shawrob K.S.M."/>
            <person name="Saha S."/>
            <person name="Chowdhury M."/>
            <person name="Rahman A.H."/>
            <person name="Stear M."/>
            <person name="Miah G."/>
            <person name="Das G.B."/>
            <person name="Hossain M.M."/>
            <person name="Kumkum M."/>
            <person name="Islam M.S."/>
            <person name="Mollah A.M."/>
            <person name="Ahsan A."/>
            <person name="Tusar F."/>
            <person name="Khan M.K.I."/>
        </authorList>
    </citation>
    <scope>NUCLEOTIDE SEQUENCE [LARGE SCALE GENOMIC DNA]</scope>
</reference>
<dbReference type="Gene3D" id="1.25.40.10">
    <property type="entry name" value="Tetratricopeptide repeat domain"/>
    <property type="match status" value="1"/>
</dbReference>
<evidence type="ECO:0000256" key="3">
    <source>
        <dbReference type="ARBA" id="ARBA00022490"/>
    </source>
</evidence>
<dbReference type="SMART" id="SM00028">
    <property type="entry name" value="TPR"/>
    <property type="match status" value="5"/>
</dbReference>
<dbReference type="PANTHER" id="PTHR45783">
    <property type="entry name" value="KINESIN LIGHT CHAIN"/>
    <property type="match status" value="1"/>
</dbReference>
<feature type="region of interest" description="Disordered" evidence="13">
    <location>
        <begin position="503"/>
        <end position="562"/>
    </location>
</feature>
<keyword evidence="9 11" id="KW-0206">Cytoskeleton</keyword>
<dbReference type="AlphaFoldDB" id="A0A8C2SEI5"/>
<evidence type="ECO:0000256" key="1">
    <source>
        <dbReference type="ARBA" id="ARBA00004245"/>
    </source>
</evidence>
<evidence type="ECO:0000256" key="5">
    <source>
        <dbReference type="ARBA" id="ARBA00022737"/>
    </source>
</evidence>
<evidence type="ECO:0000256" key="7">
    <source>
        <dbReference type="ARBA" id="ARBA00023054"/>
    </source>
</evidence>
<feature type="compositionally biased region" description="Low complexity" evidence="13">
    <location>
        <begin position="200"/>
        <end position="215"/>
    </location>
</feature>
<dbReference type="PRINTS" id="PR00381">
    <property type="entry name" value="KINESINLIGHT"/>
</dbReference>
<feature type="region of interest" description="Disordered" evidence="13">
    <location>
        <begin position="168"/>
        <end position="215"/>
    </location>
</feature>
<sequence>MRCPTLFFFHSSMYDNMSTMVYMKEDKLEKLTQDEIISKTKQVIQGLEALKNEHNSILQSLLETLKCLKKDDESNLVEEKSNMIRKSLEMLELGLSEAQVMMALSNHLNAVESEKQKLRAQVRRLCQENQWLRDELANTQQKLQKSEQSVAQLEEEKKHLEFMNQLKKYDDDISPSEDKDADSTKEPLDDLFPNDDDDPGQGIQQQHSSAAAAAQQGGYEIPARLRTLHNLVIQYASQGRYEVAVPLCKQALEDLEKTSGHDHPDVATMLNILALVYRDQNKYKDAASLLNDALAIREKTLGRDHPAVAATLNNLAVLYGKRGKYKEAEPLCKRALEIREKVLGKDHPDVAKQLNNLALLCQNQGKYEEVEYYYQRALEIYQTKLGPDDPNVAKTKNNLASCYLKQGKFKQAETLYKEILTRAHEREFGSVDDENKPIWMHAEEREECKGKQKDGTSFGEYGGWYKACKVDSPTVTTTLKNLGALYRRQGKFEAAETLEEAAMRSRKQGAASRAPLCGQRQQQQWPGRRQPERESRHPGGAGSGLPRAAGHGDPVPREAEGPWARGCLRRGVGPGVYRAAALPEPLPGAAPWVGALTPALTLHPLCSEAAMEESSLSCCVHPEGPVTP</sequence>
<dbReference type="Pfam" id="PF13374">
    <property type="entry name" value="TPR_10"/>
    <property type="match status" value="2"/>
</dbReference>
<evidence type="ECO:0000256" key="8">
    <source>
        <dbReference type="ARBA" id="ARBA00023175"/>
    </source>
</evidence>
<keyword evidence="4 11" id="KW-0493">Microtubule</keyword>
<dbReference type="GO" id="GO:0005874">
    <property type="term" value="C:microtubule"/>
    <property type="evidence" value="ECO:0007669"/>
    <property type="project" value="UniProtKB-UniRule"/>
</dbReference>
<accession>A0A8C2SEI5</accession>
<evidence type="ECO:0000256" key="10">
    <source>
        <dbReference type="PROSITE-ProRule" id="PRU00339"/>
    </source>
</evidence>
<protein>
    <recommendedName>
        <fullName evidence="11">Kinesin light chain</fullName>
    </recommendedName>
</protein>
<comment type="function">
    <text evidence="11">Kinesin is a microtubule-associated force-producing protein that play a role in organelle transport.</text>
</comment>
<keyword evidence="7 12" id="KW-0175">Coiled coil</keyword>
<keyword evidence="3 11" id="KW-0963">Cytoplasm</keyword>
<name>A0A8C2SEI5_CAPHI</name>
<reference evidence="14" key="2">
    <citation type="submission" date="2025-08" db="UniProtKB">
        <authorList>
            <consortium name="Ensembl"/>
        </authorList>
    </citation>
    <scope>IDENTIFICATION</scope>
</reference>
<feature type="coiled-coil region" evidence="12">
    <location>
        <begin position="101"/>
        <end position="163"/>
    </location>
</feature>
<dbReference type="FunFam" id="1.25.40.10:FF:000003">
    <property type="entry name" value="kinesin light chain isoform X1"/>
    <property type="match status" value="1"/>
</dbReference>
<dbReference type="GO" id="GO:0005871">
    <property type="term" value="C:kinesin complex"/>
    <property type="evidence" value="ECO:0007669"/>
    <property type="project" value="UniProtKB-UniRule"/>
</dbReference>
<evidence type="ECO:0000256" key="12">
    <source>
        <dbReference type="SAM" id="Coils"/>
    </source>
</evidence>
<evidence type="ECO:0000256" key="9">
    <source>
        <dbReference type="ARBA" id="ARBA00023212"/>
    </source>
</evidence>
<evidence type="ECO:0000256" key="6">
    <source>
        <dbReference type="ARBA" id="ARBA00022803"/>
    </source>
</evidence>
<dbReference type="GO" id="GO:0005737">
    <property type="term" value="C:cytoplasm"/>
    <property type="evidence" value="ECO:0007669"/>
    <property type="project" value="TreeGrafter"/>
</dbReference>
<dbReference type="Ensembl" id="ENSCHIT00010058736.1">
    <property type="protein sequence ID" value="ENSCHIP00010042206.1"/>
    <property type="gene ID" value="ENSCHIG00010030756.1"/>
</dbReference>
<keyword evidence="6 10" id="KW-0802">TPR repeat</keyword>
<dbReference type="GO" id="GO:0007018">
    <property type="term" value="P:microtubule-based movement"/>
    <property type="evidence" value="ECO:0007669"/>
    <property type="project" value="TreeGrafter"/>
</dbReference>
<dbReference type="InterPro" id="IPR011990">
    <property type="entry name" value="TPR-like_helical_dom_sf"/>
</dbReference>
<organism evidence="14">
    <name type="scientific">Capra hircus</name>
    <name type="common">Goat</name>
    <dbReference type="NCBI Taxonomy" id="9925"/>
    <lineage>
        <taxon>Eukaryota</taxon>
        <taxon>Metazoa</taxon>
        <taxon>Chordata</taxon>
        <taxon>Craniata</taxon>
        <taxon>Vertebrata</taxon>
        <taxon>Euteleostomi</taxon>
        <taxon>Mammalia</taxon>
        <taxon>Eutheria</taxon>
        <taxon>Laurasiatheria</taxon>
        <taxon>Artiodactyla</taxon>
        <taxon>Ruminantia</taxon>
        <taxon>Pecora</taxon>
        <taxon>Bovidae</taxon>
        <taxon>Caprinae</taxon>
        <taxon>Capra</taxon>
    </lineage>
</organism>
<dbReference type="PROSITE" id="PS50005">
    <property type="entry name" value="TPR"/>
    <property type="match status" value="1"/>
</dbReference>
<comment type="similarity">
    <text evidence="2 11">Belongs to the kinesin light chain family.</text>
</comment>
<dbReference type="PROSITE" id="PS01160">
    <property type="entry name" value="KINESIN_LIGHT"/>
    <property type="match status" value="1"/>
</dbReference>
<evidence type="ECO:0000256" key="13">
    <source>
        <dbReference type="SAM" id="MobiDB-lite"/>
    </source>
</evidence>
<dbReference type="SUPFAM" id="SSF48452">
    <property type="entry name" value="TPR-like"/>
    <property type="match status" value="2"/>
</dbReference>
<evidence type="ECO:0000256" key="11">
    <source>
        <dbReference type="RuleBase" id="RU367020"/>
    </source>
</evidence>
<keyword evidence="5" id="KW-0677">Repeat</keyword>
<keyword evidence="8 11" id="KW-0505">Motor protein</keyword>
<evidence type="ECO:0000256" key="2">
    <source>
        <dbReference type="ARBA" id="ARBA00009622"/>
    </source>
</evidence>
<dbReference type="InterPro" id="IPR002151">
    <property type="entry name" value="Kinesin_light"/>
</dbReference>
<comment type="subunit">
    <text evidence="11">Oligomeric complex composed of two heavy chains and two light chains.</text>
</comment>
<dbReference type="Pfam" id="PF13424">
    <property type="entry name" value="TPR_12"/>
    <property type="match status" value="2"/>
</dbReference>
<proteinExistence type="inferred from homology"/>
<dbReference type="PANTHER" id="PTHR45783:SF7">
    <property type="entry name" value="KINESIN LIGHT CHAIN 1"/>
    <property type="match status" value="1"/>
</dbReference>
<feature type="repeat" description="TPR" evidence="10">
    <location>
        <begin position="309"/>
        <end position="342"/>
    </location>
</feature>
<feature type="compositionally biased region" description="Basic and acidic residues" evidence="13">
    <location>
        <begin position="168"/>
        <end position="188"/>
    </location>
</feature>
<dbReference type="InterPro" id="IPR015792">
    <property type="entry name" value="Kinesin_light_repeat"/>
</dbReference>